<evidence type="ECO:0000313" key="2">
    <source>
        <dbReference type="Proteomes" id="UP000321393"/>
    </source>
</evidence>
<evidence type="ECO:0000313" key="1">
    <source>
        <dbReference type="EMBL" id="KAA0051322.1"/>
    </source>
</evidence>
<proteinExistence type="predicted"/>
<sequence>MIEGPILGVFDATKPFKVKIEQFNYSLTRRSQFEIDGSRHSVLSPLVDLHYVGNNPQVQRFAKEWEEMADIARACLEKASR</sequence>
<organism evidence="1 2">
    <name type="scientific">Cucumis melo var. makuwa</name>
    <name type="common">Oriental melon</name>
    <dbReference type="NCBI Taxonomy" id="1194695"/>
    <lineage>
        <taxon>Eukaryota</taxon>
        <taxon>Viridiplantae</taxon>
        <taxon>Streptophyta</taxon>
        <taxon>Embryophyta</taxon>
        <taxon>Tracheophyta</taxon>
        <taxon>Spermatophyta</taxon>
        <taxon>Magnoliopsida</taxon>
        <taxon>eudicotyledons</taxon>
        <taxon>Gunneridae</taxon>
        <taxon>Pentapetalae</taxon>
        <taxon>rosids</taxon>
        <taxon>fabids</taxon>
        <taxon>Cucurbitales</taxon>
        <taxon>Cucurbitaceae</taxon>
        <taxon>Benincaseae</taxon>
        <taxon>Cucumis</taxon>
    </lineage>
</organism>
<dbReference type="AlphaFoldDB" id="A0A5A7U675"/>
<comment type="caution">
    <text evidence="1">The sequence shown here is derived from an EMBL/GenBank/DDBJ whole genome shotgun (WGS) entry which is preliminary data.</text>
</comment>
<protein>
    <submittedName>
        <fullName evidence="1">Uncharacterized protein</fullName>
    </submittedName>
</protein>
<dbReference type="Proteomes" id="UP000321393">
    <property type="component" value="Unassembled WGS sequence"/>
</dbReference>
<name>A0A5A7U675_CUCMM</name>
<reference evidence="1 2" key="1">
    <citation type="submission" date="2019-08" db="EMBL/GenBank/DDBJ databases">
        <title>Draft genome sequences of two oriental melons (Cucumis melo L. var makuwa).</title>
        <authorList>
            <person name="Kwon S.-Y."/>
        </authorList>
    </citation>
    <scope>NUCLEOTIDE SEQUENCE [LARGE SCALE GENOMIC DNA]</scope>
    <source>
        <strain evidence="2">cv. SW 3</strain>
        <tissue evidence="1">Leaf</tissue>
    </source>
</reference>
<gene>
    <name evidence="1" type="ORF">E6C27_scaffold55G00390</name>
</gene>
<dbReference type="EMBL" id="SSTE01011267">
    <property type="protein sequence ID" value="KAA0051322.1"/>
    <property type="molecule type" value="Genomic_DNA"/>
</dbReference>
<accession>A0A5A7U675</accession>